<accession>A0AAV0QYN3</accession>
<dbReference type="Proteomes" id="UP001154282">
    <property type="component" value="Unassembled WGS sequence"/>
</dbReference>
<sequence>MYTPNHHDVPVGALLDRFDSVVSDLPELRRFRKLVLHGVMGQNPVGESVVEFDPDPPRRRNVGAGNRRGWVAGVGGELEGGCVWFRGRRG</sequence>
<dbReference type="AlphaFoldDB" id="A0AAV0QYN3"/>
<comment type="caution">
    <text evidence="1">The sequence shown here is derived from an EMBL/GenBank/DDBJ whole genome shotgun (WGS) entry which is preliminary data.</text>
</comment>
<keyword evidence="2" id="KW-1185">Reference proteome</keyword>
<reference evidence="1" key="1">
    <citation type="submission" date="2022-08" db="EMBL/GenBank/DDBJ databases">
        <authorList>
            <person name="Gutierrez-Valencia J."/>
        </authorList>
    </citation>
    <scope>NUCLEOTIDE SEQUENCE</scope>
</reference>
<gene>
    <name evidence="1" type="ORF">LITE_LOCUS45609</name>
</gene>
<dbReference type="EMBL" id="CAMGYJ010000010">
    <property type="protein sequence ID" value="CAI0550600.1"/>
    <property type="molecule type" value="Genomic_DNA"/>
</dbReference>
<evidence type="ECO:0000313" key="2">
    <source>
        <dbReference type="Proteomes" id="UP001154282"/>
    </source>
</evidence>
<proteinExistence type="predicted"/>
<protein>
    <submittedName>
        <fullName evidence="1">Uncharacterized protein</fullName>
    </submittedName>
</protein>
<organism evidence="1 2">
    <name type="scientific">Linum tenue</name>
    <dbReference type="NCBI Taxonomy" id="586396"/>
    <lineage>
        <taxon>Eukaryota</taxon>
        <taxon>Viridiplantae</taxon>
        <taxon>Streptophyta</taxon>
        <taxon>Embryophyta</taxon>
        <taxon>Tracheophyta</taxon>
        <taxon>Spermatophyta</taxon>
        <taxon>Magnoliopsida</taxon>
        <taxon>eudicotyledons</taxon>
        <taxon>Gunneridae</taxon>
        <taxon>Pentapetalae</taxon>
        <taxon>rosids</taxon>
        <taxon>fabids</taxon>
        <taxon>Malpighiales</taxon>
        <taxon>Linaceae</taxon>
        <taxon>Linum</taxon>
    </lineage>
</organism>
<name>A0AAV0QYN3_9ROSI</name>
<evidence type="ECO:0000313" key="1">
    <source>
        <dbReference type="EMBL" id="CAI0550600.1"/>
    </source>
</evidence>